<dbReference type="AlphaFoldDB" id="A0A848H0A8"/>
<accession>A0A848H0A8</accession>
<name>A0A848H0A8_9BURK</name>
<organism evidence="2 3">
    <name type="scientific">Ramlibacter agri</name>
    <dbReference type="NCBI Taxonomy" id="2728837"/>
    <lineage>
        <taxon>Bacteria</taxon>
        <taxon>Pseudomonadati</taxon>
        <taxon>Pseudomonadota</taxon>
        <taxon>Betaproteobacteria</taxon>
        <taxon>Burkholderiales</taxon>
        <taxon>Comamonadaceae</taxon>
        <taxon>Ramlibacter</taxon>
    </lineage>
</organism>
<comment type="caution">
    <text evidence="2">The sequence shown here is derived from an EMBL/GenBank/DDBJ whole genome shotgun (WGS) entry which is preliminary data.</text>
</comment>
<dbReference type="PANTHER" id="PTHR13887">
    <property type="entry name" value="GLUTATHIONE S-TRANSFERASE KAPPA"/>
    <property type="match status" value="1"/>
</dbReference>
<dbReference type="EMBL" id="JABBFX010000001">
    <property type="protein sequence ID" value="NML42510.1"/>
    <property type="molecule type" value="Genomic_DNA"/>
</dbReference>
<evidence type="ECO:0000259" key="1">
    <source>
        <dbReference type="Pfam" id="PF01323"/>
    </source>
</evidence>
<dbReference type="Proteomes" id="UP000541185">
    <property type="component" value="Unassembled WGS sequence"/>
</dbReference>
<evidence type="ECO:0000313" key="2">
    <source>
        <dbReference type="EMBL" id="NML42510.1"/>
    </source>
</evidence>
<dbReference type="PANTHER" id="PTHR13887:SF41">
    <property type="entry name" value="THIOREDOXIN SUPERFAMILY PROTEIN"/>
    <property type="match status" value="1"/>
</dbReference>
<dbReference type="Pfam" id="PF01323">
    <property type="entry name" value="DSBA"/>
    <property type="match status" value="1"/>
</dbReference>
<gene>
    <name evidence="2" type="ORF">HHL11_02035</name>
</gene>
<dbReference type="InterPro" id="IPR036249">
    <property type="entry name" value="Thioredoxin-like_sf"/>
</dbReference>
<dbReference type="SUPFAM" id="SSF52833">
    <property type="entry name" value="Thioredoxin-like"/>
    <property type="match status" value="1"/>
</dbReference>
<reference evidence="2 3" key="1">
    <citation type="submission" date="2020-04" db="EMBL/GenBank/DDBJ databases">
        <title>Ramlibacter sp. G-1-2-2 isolated from soil.</title>
        <authorList>
            <person name="Dahal R.H."/>
        </authorList>
    </citation>
    <scope>NUCLEOTIDE SEQUENCE [LARGE SCALE GENOMIC DNA]</scope>
    <source>
        <strain evidence="2 3">G-1-2-2</strain>
    </source>
</reference>
<dbReference type="Gene3D" id="3.40.30.10">
    <property type="entry name" value="Glutaredoxin"/>
    <property type="match status" value="1"/>
</dbReference>
<protein>
    <submittedName>
        <fullName evidence="2">DsbA family oxidoreductase</fullName>
    </submittedName>
</protein>
<dbReference type="CDD" id="cd03024">
    <property type="entry name" value="DsbA_FrnE"/>
    <property type="match status" value="1"/>
</dbReference>
<dbReference type="RefSeq" id="WP_169416717.1">
    <property type="nucleotide sequence ID" value="NZ_JABBFX010000001.1"/>
</dbReference>
<dbReference type="GO" id="GO:0016491">
    <property type="term" value="F:oxidoreductase activity"/>
    <property type="evidence" value="ECO:0007669"/>
    <property type="project" value="InterPro"/>
</dbReference>
<keyword evidence="3" id="KW-1185">Reference proteome</keyword>
<feature type="domain" description="DSBA-like thioredoxin" evidence="1">
    <location>
        <begin position="9"/>
        <end position="214"/>
    </location>
</feature>
<evidence type="ECO:0000313" key="3">
    <source>
        <dbReference type="Proteomes" id="UP000541185"/>
    </source>
</evidence>
<dbReference type="InterPro" id="IPR001853">
    <property type="entry name" value="DSBA-like_thioredoxin_dom"/>
</dbReference>
<sequence>MSAPTTLSIDVSFDLICPWCLIGKRNLEAAITQLRSELPEVDVAVEWRSFPLIPDTPLGGVPYREFYIARLGSPQAVAMRQAQVRAAAEAAGLTLAFEKIETFPNTILAHRFVQFARQHQGADAASALVEDLFSRYFLQGQDIGDPLILREALQACGVETPGRPDALLRHDLPWLPQLSQESFGSTGQGVPYFVFCGAFAVAGAQPPALLLQAMRRTLA</sequence>
<proteinExistence type="predicted"/>